<protein>
    <submittedName>
        <fullName evidence="1">Uncharacterized protein</fullName>
    </submittedName>
</protein>
<sequence length="60" mass="6523">MDKAKVKEAILKVAGNPETGVIAELADAMAEAVADIDKPVETKKFNPIAETRIQEVKETR</sequence>
<accession>A0A6J5NKD8</accession>
<gene>
    <name evidence="1" type="ORF">UFOVP688_17</name>
</gene>
<dbReference type="EMBL" id="LR796659">
    <property type="protein sequence ID" value="CAB4157338.1"/>
    <property type="molecule type" value="Genomic_DNA"/>
</dbReference>
<organism evidence="1">
    <name type="scientific">uncultured Caudovirales phage</name>
    <dbReference type="NCBI Taxonomy" id="2100421"/>
    <lineage>
        <taxon>Viruses</taxon>
        <taxon>Duplodnaviria</taxon>
        <taxon>Heunggongvirae</taxon>
        <taxon>Uroviricota</taxon>
        <taxon>Caudoviricetes</taxon>
        <taxon>Peduoviridae</taxon>
        <taxon>Maltschvirus</taxon>
        <taxon>Maltschvirus maltsch</taxon>
    </lineage>
</organism>
<proteinExistence type="predicted"/>
<evidence type="ECO:0000313" key="1">
    <source>
        <dbReference type="EMBL" id="CAB4157338.1"/>
    </source>
</evidence>
<reference evidence="1" key="1">
    <citation type="submission" date="2020-04" db="EMBL/GenBank/DDBJ databases">
        <authorList>
            <person name="Chiriac C."/>
            <person name="Salcher M."/>
            <person name="Ghai R."/>
            <person name="Kavagutti S V."/>
        </authorList>
    </citation>
    <scope>NUCLEOTIDE SEQUENCE</scope>
</reference>
<name>A0A6J5NKD8_9CAUD</name>